<dbReference type="InterPro" id="IPR021109">
    <property type="entry name" value="Peptidase_aspartic_dom_sf"/>
</dbReference>
<dbReference type="Proteomes" id="UP000032141">
    <property type="component" value="Chromosome C9"/>
</dbReference>
<dbReference type="AlphaFoldDB" id="A0A0D3EHP3"/>
<proteinExistence type="predicted"/>
<dbReference type="Gene3D" id="2.40.70.10">
    <property type="entry name" value="Acid Proteases"/>
    <property type="match status" value="1"/>
</dbReference>
<dbReference type="PANTHER" id="PTHR13683">
    <property type="entry name" value="ASPARTYL PROTEASES"/>
    <property type="match status" value="1"/>
</dbReference>
<evidence type="ECO:0000313" key="3">
    <source>
        <dbReference type="Proteomes" id="UP000032141"/>
    </source>
</evidence>
<reference evidence="2 3" key="1">
    <citation type="journal article" date="2014" name="Genome Biol.">
        <title>Transcriptome and methylome profiling reveals relics of genome dominance in the mesopolyploid Brassica oleracea.</title>
        <authorList>
            <person name="Parkin I.A."/>
            <person name="Koh C."/>
            <person name="Tang H."/>
            <person name="Robinson S.J."/>
            <person name="Kagale S."/>
            <person name="Clarke W.E."/>
            <person name="Town C.D."/>
            <person name="Nixon J."/>
            <person name="Krishnakumar V."/>
            <person name="Bidwell S.L."/>
            <person name="Denoeud F."/>
            <person name="Belcram H."/>
            <person name="Links M.G."/>
            <person name="Just J."/>
            <person name="Clarke C."/>
            <person name="Bender T."/>
            <person name="Huebert T."/>
            <person name="Mason A.S."/>
            <person name="Pires J.C."/>
            <person name="Barker G."/>
            <person name="Moore J."/>
            <person name="Walley P.G."/>
            <person name="Manoli S."/>
            <person name="Batley J."/>
            <person name="Edwards D."/>
            <person name="Nelson M.N."/>
            <person name="Wang X."/>
            <person name="Paterson A.H."/>
            <person name="King G."/>
            <person name="Bancroft I."/>
            <person name="Chalhoub B."/>
            <person name="Sharpe A.G."/>
        </authorList>
    </citation>
    <scope>NUCLEOTIDE SEQUENCE</scope>
    <source>
        <strain evidence="2 3">cv. TO1000</strain>
    </source>
</reference>
<dbReference type="InterPro" id="IPR001461">
    <property type="entry name" value="Aspartic_peptidase_A1"/>
</dbReference>
<feature type="domain" description="Xylanase inhibitor C-terminal" evidence="1">
    <location>
        <begin position="13"/>
        <end position="79"/>
    </location>
</feature>
<dbReference type="Pfam" id="PF14541">
    <property type="entry name" value="TAXi_C"/>
    <property type="match status" value="1"/>
</dbReference>
<dbReference type="GO" id="GO:0006508">
    <property type="term" value="P:proteolysis"/>
    <property type="evidence" value="ECO:0007669"/>
    <property type="project" value="InterPro"/>
</dbReference>
<dbReference type="eggNOG" id="KOG1339">
    <property type="taxonomic scope" value="Eukaryota"/>
</dbReference>
<dbReference type="Gramene" id="Bo9g177380.1">
    <property type="protein sequence ID" value="Bo9g177380.1"/>
    <property type="gene ID" value="Bo9g177380"/>
</dbReference>
<reference evidence="2" key="2">
    <citation type="submission" date="2015-03" db="UniProtKB">
        <authorList>
            <consortium name="EnsemblPlants"/>
        </authorList>
    </citation>
    <scope>IDENTIFICATION</scope>
</reference>
<dbReference type="STRING" id="109376.A0A0D3EHP3"/>
<evidence type="ECO:0000313" key="2">
    <source>
        <dbReference type="EnsemblPlants" id="Bo9g177380.1"/>
    </source>
</evidence>
<dbReference type="SUPFAM" id="SSF50630">
    <property type="entry name" value="Acid proteases"/>
    <property type="match status" value="1"/>
</dbReference>
<dbReference type="HOGENOM" id="CLU_1437907_0_0_1"/>
<organism evidence="2 3">
    <name type="scientific">Brassica oleracea var. oleracea</name>
    <dbReference type="NCBI Taxonomy" id="109376"/>
    <lineage>
        <taxon>Eukaryota</taxon>
        <taxon>Viridiplantae</taxon>
        <taxon>Streptophyta</taxon>
        <taxon>Embryophyta</taxon>
        <taxon>Tracheophyta</taxon>
        <taxon>Spermatophyta</taxon>
        <taxon>Magnoliopsida</taxon>
        <taxon>eudicotyledons</taxon>
        <taxon>Gunneridae</taxon>
        <taxon>Pentapetalae</taxon>
        <taxon>rosids</taxon>
        <taxon>malvids</taxon>
        <taxon>Brassicales</taxon>
        <taxon>Brassicaceae</taxon>
        <taxon>Brassiceae</taxon>
        <taxon>Brassica</taxon>
    </lineage>
</organism>
<dbReference type="OMA" id="MHPALEF"/>
<name>A0A0D3EHP3_BRAOL</name>
<dbReference type="InterPro" id="IPR032799">
    <property type="entry name" value="TAXi_C"/>
</dbReference>
<keyword evidence="3" id="KW-1185">Reference proteome</keyword>
<sequence>LKLFTTSVFLGKTGTVISRLPPKVYAALRSAFKKAKMSLHKNTSAVSILDMCFDLTGFKTVTIPTVSFYFSGGAILELSIPTSKLKADVPYNHSDNEEMMHPALEFWFCLLFYHQFKPLKCDFQPHKEDKIKVHYQKHHLHVLNLPSRRPKAKRGLTLKETQQMEFFSQAVDETLLFITFSLTALGSQE</sequence>
<dbReference type="EnsemblPlants" id="Bo9g177380.1">
    <property type="protein sequence ID" value="Bo9g177380.1"/>
    <property type="gene ID" value="Bo9g177380"/>
</dbReference>
<dbReference type="PANTHER" id="PTHR13683:SF750">
    <property type="entry name" value="ASPARTYL PROTEASE AED1"/>
    <property type="match status" value="1"/>
</dbReference>
<dbReference type="GO" id="GO:0004190">
    <property type="term" value="F:aspartic-type endopeptidase activity"/>
    <property type="evidence" value="ECO:0007669"/>
    <property type="project" value="InterPro"/>
</dbReference>
<protein>
    <recommendedName>
        <fullName evidence="1">Xylanase inhibitor C-terminal domain-containing protein</fullName>
    </recommendedName>
</protein>
<evidence type="ECO:0000259" key="1">
    <source>
        <dbReference type="Pfam" id="PF14541"/>
    </source>
</evidence>
<accession>A0A0D3EHP3</accession>